<evidence type="ECO:0000313" key="4">
    <source>
        <dbReference type="Proteomes" id="UP000176700"/>
    </source>
</evidence>
<dbReference type="InterPro" id="IPR051162">
    <property type="entry name" value="T4SS_component"/>
</dbReference>
<dbReference type="Pfam" id="PF01935">
    <property type="entry name" value="DUF87"/>
    <property type="match status" value="1"/>
</dbReference>
<evidence type="ECO:0000256" key="1">
    <source>
        <dbReference type="SAM" id="Phobius"/>
    </source>
</evidence>
<name>A0A1G2FZR0_9BACT</name>
<protein>
    <recommendedName>
        <fullName evidence="2">AAA+ ATPase domain-containing protein</fullName>
    </recommendedName>
</protein>
<keyword evidence="1" id="KW-0812">Transmembrane</keyword>
<dbReference type="InterPro" id="IPR058441">
    <property type="entry name" value="DUF8128"/>
</dbReference>
<dbReference type="InterPro" id="IPR003593">
    <property type="entry name" value="AAA+_ATPase"/>
</dbReference>
<dbReference type="AlphaFoldDB" id="A0A1G2FZR0"/>
<dbReference type="CDD" id="cd01127">
    <property type="entry name" value="TrwB_TraG_TraD_VirD4"/>
    <property type="match status" value="1"/>
</dbReference>
<dbReference type="PANTHER" id="PTHR30121">
    <property type="entry name" value="UNCHARACTERIZED PROTEIN YJGR-RELATED"/>
    <property type="match status" value="1"/>
</dbReference>
<dbReference type="Pfam" id="PF26449">
    <property type="entry name" value="DUF8128"/>
    <property type="match status" value="1"/>
</dbReference>
<gene>
    <name evidence="3" type="ORF">A2W41_04430</name>
</gene>
<accession>A0A1G2FZR0</accession>
<keyword evidence="1" id="KW-1133">Transmembrane helix</keyword>
<dbReference type="Proteomes" id="UP000176700">
    <property type="component" value="Unassembled WGS sequence"/>
</dbReference>
<dbReference type="InterPro" id="IPR027417">
    <property type="entry name" value="P-loop_NTPase"/>
</dbReference>
<organism evidence="3 4">
    <name type="scientific">Candidatus Ryanbacteria bacterium RIFCSPHIGHO2_01_45_13</name>
    <dbReference type="NCBI Taxonomy" id="1802112"/>
    <lineage>
        <taxon>Bacteria</taxon>
        <taxon>Candidatus Ryaniibacteriota</taxon>
    </lineage>
</organism>
<dbReference type="PANTHER" id="PTHR30121:SF6">
    <property type="entry name" value="SLR6007 PROTEIN"/>
    <property type="match status" value="1"/>
</dbReference>
<feature type="transmembrane region" description="Helical" evidence="1">
    <location>
        <begin position="6"/>
        <end position="27"/>
    </location>
</feature>
<dbReference type="SMART" id="SM00382">
    <property type="entry name" value="AAA"/>
    <property type="match status" value="1"/>
</dbReference>
<evidence type="ECO:0000313" key="3">
    <source>
        <dbReference type="EMBL" id="OGZ43549.1"/>
    </source>
</evidence>
<sequence length="817" mass="91685">MASLLLNTFYVITAASIVVAVLIRYFVLRERQFRDVSSSLHLRLFRILLPQDMGAEREGQQDNSKKLFLTMEQMYAGFLGLKRTKRKAAFYGQPVVSFEIALPETGGETVLYAAIPNFYASTFQKLTHSMFPDSRVEPAEDYNMFNAEGITKASHLVLERDALLPIHTYERIGHDPFAVIAGAFAKLNEKGEGAAIQILMRPTSGSLNDAGKKAAKAVREGKNIKEALATSKKLHPWLVAAMAMLGFAPSGSSGGGGTARQEIKQGDEEVARLITEKASRTGFDVNIRLLASSANEDDASRILRELEAAFLQFTEPQGNSFKAMPLEGRALERAVYNFSFRIFNPLARMYLTTDELASVFRFPYAGSEAPRLQMLTSREAPPPANLPKAGLLIGKSVFKGEEVPVYITPDDRRRHMYIVGQTGTGKTTLIKNMIAEDIEKGRGVCFLDPHGDDVRDILGLIPKERVEDVVYFDPADIERPMGLNFLEYDGRYPEQKTFIVNELLEIFNKLYDMSVAGGPMFEQYFRNATLLVMDDPSSGNTLLEISRVMVDSDYRQFKISRSSNLVVKMFWKQIAEKAGGEASLQNMVPYITSKFDTFLANEIMRPIIAQEKSSFRLREIMDNKKILLINLSKGRLGELNSYLLGLIIIGKVLMAALSRVDIEESKRPDFYLYIDEFQNVTTKSIATILSEARKYRLNLVMAHQFIGQLSKEIRDAVFGNVGTIVSFRVGVDDTELLQKQFAPVFTAGDLLNIDNFHAYIRLLINGKTTRPFNIESYSPAASNKAVCEAVRDLSRLKYGRLREEVETEIARRQEKFG</sequence>
<dbReference type="SUPFAM" id="SSF52540">
    <property type="entry name" value="P-loop containing nucleoside triphosphate hydrolases"/>
    <property type="match status" value="1"/>
</dbReference>
<reference evidence="3 4" key="1">
    <citation type="journal article" date="2016" name="Nat. Commun.">
        <title>Thousands of microbial genomes shed light on interconnected biogeochemical processes in an aquifer system.</title>
        <authorList>
            <person name="Anantharaman K."/>
            <person name="Brown C.T."/>
            <person name="Hug L.A."/>
            <person name="Sharon I."/>
            <person name="Castelle C.J."/>
            <person name="Probst A.J."/>
            <person name="Thomas B.C."/>
            <person name="Singh A."/>
            <person name="Wilkins M.J."/>
            <person name="Karaoz U."/>
            <person name="Brodie E.L."/>
            <person name="Williams K.H."/>
            <person name="Hubbard S.S."/>
            <person name="Banfield J.F."/>
        </authorList>
    </citation>
    <scope>NUCLEOTIDE SEQUENCE [LARGE SCALE GENOMIC DNA]</scope>
</reference>
<feature type="domain" description="AAA+ ATPase" evidence="2">
    <location>
        <begin position="412"/>
        <end position="669"/>
    </location>
</feature>
<dbReference type="InterPro" id="IPR002789">
    <property type="entry name" value="HerA_central"/>
</dbReference>
<dbReference type="EMBL" id="MHNI01000005">
    <property type="protein sequence ID" value="OGZ43549.1"/>
    <property type="molecule type" value="Genomic_DNA"/>
</dbReference>
<evidence type="ECO:0000259" key="2">
    <source>
        <dbReference type="SMART" id="SM00382"/>
    </source>
</evidence>
<comment type="caution">
    <text evidence="3">The sequence shown here is derived from an EMBL/GenBank/DDBJ whole genome shotgun (WGS) entry which is preliminary data.</text>
</comment>
<keyword evidence="1" id="KW-0472">Membrane</keyword>
<proteinExistence type="predicted"/>
<dbReference type="Gene3D" id="3.40.50.300">
    <property type="entry name" value="P-loop containing nucleotide triphosphate hydrolases"/>
    <property type="match status" value="2"/>
</dbReference>